<protein>
    <submittedName>
        <fullName evidence="1">Uncharacterized protein</fullName>
    </submittedName>
</protein>
<dbReference type="Proteomes" id="UP001177260">
    <property type="component" value="Unassembled WGS sequence"/>
</dbReference>
<dbReference type="EMBL" id="JAOPJF010000002">
    <property type="protein sequence ID" value="KAK1149863.1"/>
    <property type="molecule type" value="Genomic_DNA"/>
</dbReference>
<proteinExistence type="predicted"/>
<accession>A0ACC3BGT7</accession>
<organism evidence="1 2">
    <name type="scientific">Aspergillus melleus</name>
    <dbReference type="NCBI Taxonomy" id="138277"/>
    <lineage>
        <taxon>Eukaryota</taxon>
        <taxon>Fungi</taxon>
        <taxon>Dikarya</taxon>
        <taxon>Ascomycota</taxon>
        <taxon>Pezizomycotina</taxon>
        <taxon>Eurotiomycetes</taxon>
        <taxon>Eurotiomycetidae</taxon>
        <taxon>Eurotiales</taxon>
        <taxon>Aspergillaceae</taxon>
        <taxon>Aspergillus</taxon>
        <taxon>Aspergillus subgen. Circumdati</taxon>
    </lineage>
</organism>
<evidence type="ECO:0000313" key="2">
    <source>
        <dbReference type="Proteomes" id="UP001177260"/>
    </source>
</evidence>
<comment type="caution">
    <text evidence="1">The sequence shown here is derived from an EMBL/GenBank/DDBJ whole genome shotgun (WGS) entry which is preliminary data.</text>
</comment>
<gene>
    <name evidence="1" type="ORF">N8T08_003419</name>
</gene>
<reference evidence="1 2" key="1">
    <citation type="journal article" date="2023" name="ACS Omega">
        <title>Identification of the Neoaspergillic Acid Biosynthesis Gene Cluster by Establishing an In Vitro CRISPR-Ribonucleoprotein Genetic System in Aspergillus melleus.</title>
        <authorList>
            <person name="Yuan B."/>
            <person name="Grau M.F."/>
            <person name="Murata R.M."/>
            <person name="Torok T."/>
            <person name="Venkateswaran K."/>
            <person name="Stajich J.E."/>
            <person name="Wang C.C.C."/>
        </authorList>
    </citation>
    <scope>NUCLEOTIDE SEQUENCE [LARGE SCALE GENOMIC DNA]</scope>
    <source>
        <strain evidence="1 2">IMV 1140</strain>
    </source>
</reference>
<name>A0ACC3BGT7_9EURO</name>
<sequence length="312" mass="35603">MSDVLQAEGPPAPQKDEVKDAPETVTQENAQNVQNAESVDAKRKRPAPLFRRLDPSNSGVTIQFHQEKHDEEIPSLARLLKHNAKPSYHHTIVSEASSCVSHHKYLEYPCRTLPSAWKRSYGSMFLLLGSEDFNVALQRRWAFSEFITTLRMGEPLKAYSLTVVANENWKIPGFDEKDLIKALFSGAFEFLGQLRFRGFNEEERNMLCRLVHGLRINVRIERPKKKYQGIGFAVWICEFSVLTLFRSSLVLETLEHKVYDGKENIPVWFGGFQTKPDNKESIFVGVFGHNDTPNLTSIELTDGFMTRNPASK</sequence>
<evidence type="ECO:0000313" key="1">
    <source>
        <dbReference type="EMBL" id="KAK1149863.1"/>
    </source>
</evidence>
<keyword evidence="2" id="KW-1185">Reference proteome</keyword>